<dbReference type="GO" id="GO:0005524">
    <property type="term" value="F:ATP binding"/>
    <property type="evidence" value="ECO:0007669"/>
    <property type="project" value="InterPro"/>
</dbReference>
<evidence type="ECO:0000256" key="3">
    <source>
        <dbReference type="SAM" id="MobiDB-lite"/>
    </source>
</evidence>
<evidence type="ECO:0000313" key="5">
    <source>
        <dbReference type="Ensembl" id="ENSPKIP00000017680.1"/>
    </source>
</evidence>
<dbReference type="InterPro" id="IPR003959">
    <property type="entry name" value="ATPase_AAA_core"/>
</dbReference>
<dbReference type="Gene3D" id="3.40.50.300">
    <property type="entry name" value="P-loop containing nucleotide triphosphate hydrolases"/>
    <property type="match status" value="1"/>
</dbReference>
<dbReference type="SUPFAM" id="SSF52540">
    <property type="entry name" value="P-loop containing nucleoside triphosphate hydrolases"/>
    <property type="match status" value="1"/>
</dbReference>
<dbReference type="InterPro" id="IPR027417">
    <property type="entry name" value="P-loop_NTPase"/>
</dbReference>
<evidence type="ECO:0000256" key="2">
    <source>
        <dbReference type="ARBA" id="ARBA00023054"/>
    </source>
</evidence>
<dbReference type="Ensembl" id="ENSPKIT00000042196.1">
    <property type="protein sequence ID" value="ENSPKIP00000017680.1"/>
    <property type="gene ID" value="ENSPKIG00000003485.1"/>
</dbReference>
<dbReference type="PANTHER" id="PTHR12784:SF18">
    <property type="entry name" value="NEURON NAVIGATOR 3"/>
    <property type="match status" value="1"/>
</dbReference>
<dbReference type="PANTHER" id="PTHR12784">
    <property type="entry name" value="STEERIN"/>
    <property type="match status" value="1"/>
</dbReference>
<sequence>MSPHQNEIETLKAENDRLKSTGGSTPTATPAKAARPPSETSSTSSTSSRQSLGMSLNNLNISDTIEYVFRVDPLSSLGLTSDSIVGYRLGDVVRAHGSEVPELLPCGYLVGDNNVITVSLKGVRENSIDSLVFDTLIPKTIMQRYLNLLVEHRRIILSGPSGTGKSYLACKLAEFLITKSGHQVTERNVVSFNVDHKSSKDLRQYLSTLAQQCNSEHSESELPQVVILDNLHHVGSLSDIFNGFLNCKYHRCPYVIGTMNQGVSSPPNLELHHNFRCVTSPPENGFLGRFLRRKLIESGRSNDLSKVIDWIPKAWQHLNGFLEAHSSSDVTIGPRLFLSCPMDVDGSRVWFTDLWNYSLVPYLLEAVREGAVWEDPSRWVMDTYPWSPAPLQHDGQALLQLRPEDVGYDGYSSAKEGATCKQMSQSDTEGDPLMNMLMKLQEAANYSSAQSCEGDSHHDELLDSSLESTL</sequence>
<protein>
    <recommendedName>
        <fullName evidence="4">AAA+ ATPase domain-containing protein</fullName>
    </recommendedName>
</protein>
<evidence type="ECO:0000313" key="6">
    <source>
        <dbReference type="Proteomes" id="UP000261540"/>
    </source>
</evidence>
<feature type="region of interest" description="Disordered" evidence="3">
    <location>
        <begin position="448"/>
        <end position="470"/>
    </location>
</feature>
<feature type="domain" description="AAA+ ATPase" evidence="4">
    <location>
        <begin position="151"/>
        <end position="283"/>
    </location>
</feature>
<keyword evidence="2" id="KW-0175">Coiled coil</keyword>
<feature type="compositionally biased region" description="Low complexity" evidence="3">
    <location>
        <begin position="20"/>
        <end position="48"/>
    </location>
</feature>
<feature type="region of interest" description="Disordered" evidence="3">
    <location>
        <begin position="1"/>
        <end position="51"/>
    </location>
</feature>
<dbReference type="InterPro" id="IPR003593">
    <property type="entry name" value="AAA+_ATPase"/>
</dbReference>
<organism evidence="5 6">
    <name type="scientific">Paramormyrops kingsleyae</name>
    <dbReference type="NCBI Taxonomy" id="1676925"/>
    <lineage>
        <taxon>Eukaryota</taxon>
        <taxon>Metazoa</taxon>
        <taxon>Chordata</taxon>
        <taxon>Craniata</taxon>
        <taxon>Vertebrata</taxon>
        <taxon>Euteleostomi</taxon>
        <taxon>Actinopterygii</taxon>
        <taxon>Neopterygii</taxon>
        <taxon>Teleostei</taxon>
        <taxon>Osteoglossocephala</taxon>
        <taxon>Osteoglossomorpha</taxon>
        <taxon>Osteoglossiformes</taxon>
        <taxon>Mormyridae</taxon>
        <taxon>Paramormyrops</taxon>
    </lineage>
</organism>
<dbReference type="Pfam" id="PF00004">
    <property type="entry name" value="AAA"/>
    <property type="match status" value="1"/>
</dbReference>
<dbReference type="Pfam" id="PF25408">
    <property type="entry name" value="AAA_lid_NAV1"/>
    <property type="match status" value="1"/>
</dbReference>
<dbReference type="GO" id="GO:0016887">
    <property type="term" value="F:ATP hydrolysis activity"/>
    <property type="evidence" value="ECO:0007669"/>
    <property type="project" value="InterPro"/>
</dbReference>
<dbReference type="Pfam" id="PF23092">
    <property type="entry name" value="Ubiquitin_6"/>
    <property type="match status" value="1"/>
</dbReference>
<feature type="compositionally biased region" description="Basic and acidic residues" evidence="3">
    <location>
        <begin position="1"/>
        <end position="19"/>
    </location>
</feature>
<dbReference type="GeneTree" id="ENSGT00940000158014"/>
<dbReference type="InterPro" id="IPR057126">
    <property type="entry name" value="NAV1-like_ubiquitin-like"/>
</dbReference>
<dbReference type="GO" id="GO:0022008">
    <property type="term" value="P:neurogenesis"/>
    <property type="evidence" value="ECO:0007669"/>
    <property type="project" value="InterPro"/>
</dbReference>
<evidence type="ECO:0000259" key="4">
    <source>
        <dbReference type="SMART" id="SM00382"/>
    </source>
</evidence>
<dbReference type="Proteomes" id="UP000261540">
    <property type="component" value="Unplaced"/>
</dbReference>
<dbReference type="STRING" id="1676925.ENSPKIP00000017680"/>
<keyword evidence="6" id="KW-1185">Reference proteome</keyword>
<dbReference type="SMART" id="SM00382">
    <property type="entry name" value="AAA"/>
    <property type="match status" value="1"/>
</dbReference>
<proteinExistence type="inferred from homology"/>
<dbReference type="AlphaFoldDB" id="A0A3B3RIM6"/>
<dbReference type="InterPro" id="IPR057568">
    <property type="entry name" value="CortBP2_NAV1-like_AAA_lid"/>
</dbReference>
<name>A0A3B3RIM6_9TELE</name>
<comment type="similarity">
    <text evidence="1">Belongs to the Nav/unc-53 family.</text>
</comment>
<evidence type="ECO:0000256" key="1">
    <source>
        <dbReference type="ARBA" id="ARBA00006255"/>
    </source>
</evidence>
<dbReference type="InterPro" id="IPR039041">
    <property type="entry name" value="Nav/unc-53"/>
</dbReference>
<reference evidence="5" key="2">
    <citation type="submission" date="2025-09" db="UniProtKB">
        <authorList>
            <consortium name="Ensembl"/>
        </authorList>
    </citation>
    <scope>IDENTIFICATION</scope>
</reference>
<accession>A0A3B3RIM6</accession>
<reference evidence="5" key="1">
    <citation type="submission" date="2025-08" db="UniProtKB">
        <authorList>
            <consortium name="Ensembl"/>
        </authorList>
    </citation>
    <scope>IDENTIFICATION</scope>
</reference>